<keyword evidence="5" id="KW-0254">Endocytosis</keyword>
<evidence type="ECO:0000259" key="8">
    <source>
        <dbReference type="Pfam" id="PF07933"/>
    </source>
</evidence>
<dbReference type="GeneTree" id="ENSGT00390000009359"/>
<dbReference type="FunCoup" id="H2XRE1">
    <property type="interactions" value="605"/>
</dbReference>
<accession>H2XRE1</accession>
<name>H2XRE1_CIOIN</name>
<dbReference type="FunFam" id="2.30.29.30:FF:000064">
    <property type="entry name" value="Adaptin ear-binding coat-associated protein 1"/>
    <property type="match status" value="1"/>
</dbReference>
<reference evidence="10" key="1">
    <citation type="journal article" date="2002" name="Science">
        <title>The draft genome of Ciona intestinalis: insights into chordate and vertebrate origins.</title>
        <authorList>
            <person name="Dehal P."/>
            <person name="Satou Y."/>
            <person name="Campbell R.K."/>
            <person name="Chapman J."/>
            <person name="Degnan B."/>
            <person name="De Tomaso A."/>
            <person name="Davidson B."/>
            <person name="Di Gregorio A."/>
            <person name="Gelpke M."/>
            <person name="Goodstein D.M."/>
            <person name="Harafuji N."/>
            <person name="Hastings K.E."/>
            <person name="Ho I."/>
            <person name="Hotta K."/>
            <person name="Huang W."/>
            <person name="Kawashima T."/>
            <person name="Lemaire P."/>
            <person name="Martinez D."/>
            <person name="Meinertzhagen I.A."/>
            <person name="Necula S."/>
            <person name="Nonaka M."/>
            <person name="Putnam N."/>
            <person name="Rash S."/>
            <person name="Saiga H."/>
            <person name="Satake M."/>
            <person name="Terry A."/>
            <person name="Yamada L."/>
            <person name="Wang H.G."/>
            <person name="Awazu S."/>
            <person name="Azumi K."/>
            <person name="Boore J."/>
            <person name="Branno M."/>
            <person name="Chin-Bow S."/>
            <person name="DeSantis R."/>
            <person name="Doyle S."/>
            <person name="Francino P."/>
            <person name="Keys D.N."/>
            <person name="Haga S."/>
            <person name="Hayashi H."/>
            <person name="Hino K."/>
            <person name="Imai K.S."/>
            <person name="Inaba K."/>
            <person name="Kano S."/>
            <person name="Kobayashi K."/>
            <person name="Kobayashi M."/>
            <person name="Lee B.I."/>
            <person name="Makabe K.W."/>
            <person name="Manohar C."/>
            <person name="Matassi G."/>
            <person name="Medina M."/>
            <person name="Mochizuki Y."/>
            <person name="Mount S."/>
            <person name="Morishita T."/>
            <person name="Miura S."/>
            <person name="Nakayama A."/>
            <person name="Nishizaka S."/>
            <person name="Nomoto H."/>
            <person name="Ohta F."/>
            <person name="Oishi K."/>
            <person name="Rigoutsos I."/>
            <person name="Sano M."/>
            <person name="Sasaki A."/>
            <person name="Sasakura Y."/>
            <person name="Shoguchi E."/>
            <person name="Shin-i T."/>
            <person name="Spagnuolo A."/>
            <person name="Stainier D."/>
            <person name="Suzuki M.M."/>
            <person name="Tassy O."/>
            <person name="Takatori N."/>
            <person name="Tokuoka M."/>
            <person name="Yagi K."/>
            <person name="Yoshizaki F."/>
            <person name="Wada S."/>
            <person name="Zhang C."/>
            <person name="Hyatt P.D."/>
            <person name="Larimer F."/>
            <person name="Detter C."/>
            <person name="Doggett N."/>
            <person name="Glavina T."/>
            <person name="Hawkins T."/>
            <person name="Richardson P."/>
            <person name="Lucas S."/>
            <person name="Kohara Y."/>
            <person name="Levine M."/>
            <person name="Satoh N."/>
            <person name="Rokhsar D.S."/>
        </authorList>
    </citation>
    <scope>NUCLEOTIDE SEQUENCE [LARGE SCALE GENOMIC DNA]</scope>
</reference>
<dbReference type="Pfam" id="PF07933">
    <property type="entry name" value="DUF1681"/>
    <property type="match status" value="1"/>
</dbReference>
<sequence>ILNMGEAYEHTLMVKNECFVYRLPPRPSNRGYRAADWGLDKPMWTGRMRVTTMNGNLTIKLLSNEGELFAEAPVAEYPGVAVESVTDSSRYFILRIINQQGQKAFIGTGFADRGDAFDFNVTLQDHFKRAKTEEIIEQAPVNEPSLDLGLKAGQTFRINIGNSAAKSKPKAKPASTGGLLLPPPPGAAASQPVASNDKSEWGEFSSASDNQWVQF</sequence>
<dbReference type="InParanoid" id="H2XRE1"/>
<comment type="similarity">
    <text evidence="3">Belongs to the NECAP family.</text>
</comment>
<protein>
    <recommendedName>
        <fullName evidence="8">NECAP PHear domain-containing protein</fullName>
    </recommendedName>
</protein>
<reference evidence="9" key="2">
    <citation type="submission" date="2025-08" db="UniProtKB">
        <authorList>
            <consortium name="Ensembl"/>
        </authorList>
    </citation>
    <scope>IDENTIFICATION</scope>
</reference>
<reference evidence="9" key="3">
    <citation type="submission" date="2025-09" db="UniProtKB">
        <authorList>
            <consortium name="Ensembl"/>
        </authorList>
    </citation>
    <scope>IDENTIFICATION</scope>
</reference>
<keyword evidence="4" id="KW-0813">Transport</keyword>
<comment type="function">
    <text evidence="1">Involved in endocytosis.</text>
</comment>
<organism evidence="9 10">
    <name type="scientific">Ciona intestinalis</name>
    <name type="common">Transparent sea squirt</name>
    <name type="synonym">Ascidia intestinalis</name>
    <dbReference type="NCBI Taxonomy" id="7719"/>
    <lineage>
        <taxon>Eukaryota</taxon>
        <taxon>Metazoa</taxon>
        <taxon>Chordata</taxon>
        <taxon>Tunicata</taxon>
        <taxon>Ascidiacea</taxon>
        <taxon>Phlebobranchia</taxon>
        <taxon>Cionidae</taxon>
        <taxon>Ciona</taxon>
    </lineage>
</organism>
<dbReference type="GO" id="GO:0006897">
    <property type="term" value="P:endocytosis"/>
    <property type="evidence" value="ECO:0007669"/>
    <property type="project" value="UniProtKB-KW"/>
</dbReference>
<dbReference type="Ensembl" id="ENSCINT00000031119.1">
    <property type="protein sequence ID" value="ENSCINP00000032225.1"/>
    <property type="gene ID" value="ENSCING00000024638.1"/>
</dbReference>
<dbReference type="InterPro" id="IPR011993">
    <property type="entry name" value="PH-like_dom_sf"/>
</dbReference>
<dbReference type="Gene3D" id="2.30.29.30">
    <property type="entry name" value="Pleckstrin-homology domain (PH domain)/Phosphotyrosine-binding domain (PTB)"/>
    <property type="match status" value="1"/>
</dbReference>
<dbReference type="CDD" id="cd13228">
    <property type="entry name" value="PHear_NECAP"/>
    <property type="match status" value="1"/>
</dbReference>
<evidence type="ECO:0000256" key="4">
    <source>
        <dbReference type="ARBA" id="ARBA00022448"/>
    </source>
</evidence>
<dbReference type="SUPFAM" id="SSF50729">
    <property type="entry name" value="PH domain-like"/>
    <property type="match status" value="1"/>
</dbReference>
<evidence type="ECO:0000256" key="1">
    <source>
        <dbReference type="ARBA" id="ARBA00002550"/>
    </source>
</evidence>
<dbReference type="GO" id="GO:0030125">
    <property type="term" value="C:clathrin vesicle coat"/>
    <property type="evidence" value="ECO:0000318"/>
    <property type="project" value="GO_Central"/>
</dbReference>
<dbReference type="PANTHER" id="PTHR12847">
    <property type="entry name" value="ATP-BINDING CASSETTE ABC TRANSPORTER-RELATED"/>
    <property type="match status" value="1"/>
</dbReference>
<evidence type="ECO:0000256" key="5">
    <source>
        <dbReference type="ARBA" id="ARBA00022583"/>
    </source>
</evidence>
<dbReference type="InterPro" id="IPR012466">
    <property type="entry name" value="NECAP_PHear"/>
</dbReference>
<dbReference type="OMA" id="KNECFVY"/>
<dbReference type="GO" id="GO:0015031">
    <property type="term" value="P:protein transport"/>
    <property type="evidence" value="ECO:0007669"/>
    <property type="project" value="UniProtKB-KW"/>
</dbReference>
<feature type="region of interest" description="Disordered" evidence="7">
    <location>
        <begin position="163"/>
        <end position="215"/>
    </location>
</feature>
<dbReference type="PANTHER" id="PTHR12847:SF9">
    <property type="entry name" value="NECAP-LIKE PROTEIN CG9132"/>
    <property type="match status" value="1"/>
</dbReference>
<dbReference type="GO" id="GO:0016192">
    <property type="term" value="P:vesicle-mediated transport"/>
    <property type="evidence" value="ECO:0000318"/>
    <property type="project" value="GO_Central"/>
</dbReference>
<evidence type="ECO:0000256" key="3">
    <source>
        <dbReference type="ARBA" id="ARBA00007736"/>
    </source>
</evidence>
<proteinExistence type="inferred from homology"/>
<feature type="compositionally biased region" description="Polar residues" evidence="7">
    <location>
        <begin position="205"/>
        <end position="215"/>
    </location>
</feature>
<evidence type="ECO:0000313" key="10">
    <source>
        <dbReference type="Proteomes" id="UP000008144"/>
    </source>
</evidence>
<keyword evidence="6" id="KW-0653">Protein transport</keyword>
<feature type="domain" description="NECAP PHear" evidence="8">
    <location>
        <begin position="8"/>
        <end position="161"/>
    </location>
</feature>
<evidence type="ECO:0000256" key="6">
    <source>
        <dbReference type="ARBA" id="ARBA00022927"/>
    </source>
</evidence>
<dbReference type="Proteomes" id="UP000008144">
    <property type="component" value="Unassembled WGS sequence"/>
</dbReference>
<evidence type="ECO:0000256" key="7">
    <source>
        <dbReference type="SAM" id="MobiDB-lite"/>
    </source>
</evidence>
<dbReference type="STRING" id="7719.ENSCINP00000032225"/>
<dbReference type="AlphaFoldDB" id="H2XRE1"/>
<evidence type="ECO:0000256" key="2">
    <source>
        <dbReference type="ARBA" id="ARBA00004640"/>
    </source>
</evidence>
<keyword evidence="10" id="KW-1185">Reference proteome</keyword>
<evidence type="ECO:0000313" key="9">
    <source>
        <dbReference type="Ensembl" id="ENSCINP00000032225.1"/>
    </source>
</evidence>
<comment type="subcellular location">
    <subcellularLocation>
        <location evidence="2">Cytoplasmic vesicle</location>
        <location evidence="2">Clathrin-coated vesicle membrane</location>
    </subcellularLocation>
</comment>
<dbReference type="HOGENOM" id="CLU_069884_1_0_1"/>